<dbReference type="Pfam" id="PF05729">
    <property type="entry name" value="NACHT"/>
    <property type="match status" value="1"/>
</dbReference>
<dbReference type="PANTHER" id="PTHR45690">
    <property type="entry name" value="NACHT, LRR AND PYD DOMAINS-CONTAINING PROTEIN 12"/>
    <property type="match status" value="1"/>
</dbReference>
<name>A0A6P6JNX5_CARAU</name>
<dbReference type="GeneID" id="113045377"/>
<evidence type="ECO:0000256" key="2">
    <source>
        <dbReference type="ARBA" id="ARBA00022490"/>
    </source>
</evidence>
<evidence type="ECO:0000313" key="12">
    <source>
        <dbReference type="Proteomes" id="UP000515129"/>
    </source>
</evidence>
<dbReference type="InterPro" id="IPR041267">
    <property type="entry name" value="NLRP_HD2"/>
</dbReference>
<keyword evidence="3" id="KW-0399">Innate immunity</keyword>
<dbReference type="Pfam" id="PF17776">
    <property type="entry name" value="NLRC4_HD2"/>
    <property type="match status" value="1"/>
</dbReference>
<keyword evidence="6" id="KW-0391">Immunity</keyword>
<evidence type="ECO:0000256" key="4">
    <source>
        <dbReference type="ARBA" id="ARBA00022737"/>
    </source>
</evidence>
<dbReference type="GO" id="GO:0061702">
    <property type="term" value="C:canonical inflammasome complex"/>
    <property type="evidence" value="ECO:0007669"/>
    <property type="project" value="UniProtKB-SubCell"/>
</dbReference>
<dbReference type="InterPro" id="IPR001315">
    <property type="entry name" value="CARD"/>
</dbReference>
<dbReference type="Pfam" id="PF00619">
    <property type="entry name" value="CARD"/>
    <property type="match status" value="1"/>
</dbReference>
<accession>A0A6P6JNX5</accession>
<gene>
    <name evidence="13" type="primary">LOC113045377</name>
</gene>
<dbReference type="Proteomes" id="UP000515129">
    <property type="component" value="Chromosome 27"/>
</dbReference>
<dbReference type="RefSeq" id="XP_026061519.1">
    <property type="nucleotide sequence ID" value="XM_026205734.1"/>
</dbReference>
<keyword evidence="12" id="KW-1185">Reference proteome</keyword>
<dbReference type="InterPro" id="IPR025662">
    <property type="entry name" value="Sigma_54_int_dom_ATP-bd_1"/>
</dbReference>
<comment type="subcellular location">
    <subcellularLocation>
        <location evidence="1">Cytoplasm</location>
        <location evidence="1">Cytosol</location>
    </subcellularLocation>
</comment>
<proteinExistence type="predicted"/>
<keyword evidence="4" id="KW-0677">Repeat</keyword>
<reference evidence="13" key="1">
    <citation type="submission" date="2025-08" db="UniProtKB">
        <authorList>
            <consortium name="RefSeq"/>
        </authorList>
    </citation>
    <scope>IDENTIFICATION</scope>
    <source>
        <strain evidence="13">Wakin</strain>
        <tissue evidence="13">Muscle</tissue>
    </source>
</reference>
<dbReference type="SUPFAM" id="SSF47986">
    <property type="entry name" value="DEATH domain"/>
    <property type="match status" value="1"/>
</dbReference>
<feature type="domain" description="NACHT" evidence="10">
    <location>
        <begin position="225"/>
        <end position="357"/>
    </location>
</feature>
<keyword evidence="5" id="KW-0832">Ubl conjugation</keyword>
<dbReference type="PROSITE" id="PS00675">
    <property type="entry name" value="SIGMA54_INTERACT_1"/>
    <property type="match status" value="1"/>
</dbReference>
<dbReference type="PROSITE" id="PS50837">
    <property type="entry name" value="NACHT"/>
    <property type="match status" value="1"/>
</dbReference>
<dbReference type="Pfam" id="PF23679">
    <property type="entry name" value="UPA-FIIND"/>
    <property type="match status" value="1"/>
</dbReference>
<evidence type="ECO:0000259" key="10">
    <source>
        <dbReference type="PROSITE" id="PS50837"/>
    </source>
</evidence>
<dbReference type="Gene3D" id="3.40.50.300">
    <property type="entry name" value="P-loop containing nucleotide triphosphate hydrolases"/>
    <property type="match status" value="1"/>
</dbReference>
<dbReference type="InterPro" id="IPR025307">
    <property type="entry name" value="FIIND_dom"/>
</dbReference>
<dbReference type="GO" id="GO:0042981">
    <property type="term" value="P:regulation of apoptotic process"/>
    <property type="evidence" value="ECO:0007669"/>
    <property type="project" value="InterPro"/>
</dbReference>
<evidence type="ECO:0000256" key="5">
    <source>
        <dbReference type="ARBA" id="ARBA00022843"/>
    </source>
</evidence>
<feature type="domain" description="CARD" evidence="9">
    <location>
        <begin position="1198"/>
        <end position="1288"/>
    </location>
</feature>
<evidence type="ECO:0000256" key="3">
    <source>
        <dbReference type="ARBA" id="ARBA00022588"/>
    </source>
</evidence>
<dbReference type="KEGG" id="caua:113045377"/>
<dbReference type="OrthoDB" id="8891580at2759"/>
<keyword evidence="7" id="KW-0395">Inflammatory response</keyword>
<dbReference type="PANTHER" id="PTHR45690:SF19">
    <property type="entry name" value="NACHT, LRR AND PYD DOMAINS-CONTAINING PROTEIN 3"/>
    <property type="match status" value="1"/>
</dbReference>
<evidence type="ECO:0000256" key="8">
    <source>
        <dbReference type="SAM" id="MobiDB-lite"/>
    </source>
</evidence>
<feature type="domain" description="FIIND" evidence="11">
    <location>
        <begin position="916"/>
        <end position="1196"/>
    </location>
</feature>
<dbReference type="InterPro" id="IPR050637">
    <property type="entry name" value="NLRP_innate_immun_reg"/>
</dbReference>
<dbReference type="InterPro" id="IPR007111">
    <property type="entry name" value="NACHT_NTPase"/>
</dbReference>
<dbReference type="PROSITE" id="PS51830">
    <property type="entry name" value="FIIND"/>
    <property type="match status" value="1"/>
</dbReference>
<dbReference type="SUPFAM" id="SSF52540">
    <property type="entry name" value="P-loop containing nucleoside triphosphate hydrolases"/>
    <property type="match status" value="1"/>
</dbReference>
<feature type="region of interest" description="Disordered" evidence="8">
    <location>
        <begin position="48"/>
        <end position="79"/>
    </location>
</feature>
<evidence type="ECO:0000256" key="6">
    <source>
        <dbReference type="ARBA" id="ARBA00022859"/>
    </source>
</evidence>
<evidence type="ECO:0000256" key="7">
    <source>
        <dbReference type="ARBA" id="ARBA00023198"/>
    </source>
</evidence>
<protein>
    <submittedName>
        <fullName evidence="13">NACHT, LRR and PYD domains-containing protein 1b allele 3-like</fullName>
    </submittedName>
</protein>
<dbReference type="InterPro" id="IPR011029">
    <property type="entry name" value="DEATH-like_dom_sf"/>
</dbReference>
<evidence type="ECO:0000259" key="9">
    <source>
        <dbReference type="PROSITE" id="PS50209"/>
    </source>
</evidence>
<organism evidence="12 13">
    <name type="scientific">Carassius auratus</name>
    <name type="common">Goldfish</name>
    <dbReference type="NCBI Taxonomy" id="7957"/>
    <lineage>
        <taxon>Eukaryota</taxon>
        <taxon>Metazoa</taxon>
        <taxon>Chordata</taxon>
        <taxon>Craniata</taxon>
        <taxon>Vertebrata</taxon>
        <taxon>Euteleostomi</taxon>
        <taxon>Actinopterygii</taxon>
        <taxon>Neopterygii</taxon>
        <taxon>Teleostei</taxon>
        <taxon>Ostariophysi</taxon>
        <taxon>Cypriniformes</taxon>
        <taxon>Cyprinidae</taxon>
        <taxon>Cyprininae</taxon>
        <taxon>Carassius</taxon>
    </lineage>
</organism>
<dbReference type="GO" id="GO:0045087">
    <property type="term" value="P:innate immune response"/>
    <property type="evidence" value="ECO:0007669"/>
    <property type="project" value="UniProtKB-KW"/>
</dbReference>
<dbReference type="Pfam" id="PF13553">
    <property type="entry name" value="FIIND"/>
    <property type="match status" value="1"/>
</dbReference>
<evidence type="ECO:0000259" key="11">
    <source>
        <dbReference type="PROSITE" id="PS51830"/>
    </source>
</evidence>
<dbReference type="PROSITE" id="PS50209">
    <property type="entry name" value="CARD"/>
    <property type="match status" value="1"/>
</dbReference>
<evidence type="ECO:0000256" key="1">
    <source>
        <dbReference type="ARBA" id="ARBA00004514"/>
    </source>
</evidence>
<evidence type="ECO:0000313" key="13">
    <source>
        <dbReference type="RefSeq" id="XP_026061519.1"/>
    </source>
</evidence>
<keyword evidence="2" id="KW-0963">Cytoplasm</keyword>
<dbReference type="Gene3D" id="1.10.533.10">
    <property type="entry name" value="Death Domain, Fas"/>
    <property type="match status" value="1"/>
</dbReference>
<sequence>MEVPDGQEKHPLLPTTVHIKGHWRPYNLSNIEENQKGICNSVHSPALEETTHSPSRMTDDFTQTSSSDDQPKNPLKGKFDWTLPMKPEGPGTTMEKLVVRPGGFLQLRMKQKLRSRTNKALSYKESHWRTSENPSDCLDMYGSGSSGLLYKGTPHSQFGVTRSLEIEHQYKLSIKQKYESEWSSLSGERESLSALYNEPVIIQKDENGSFENISMDMLLILHGTMPVILQGDSGSGKSFIAQKIMLNWASEFSIHFYVVFYLRCEELMCFSEEMNLIELLSYSCGLTSNQISEMLQKPPKRMVFIIDGFDELRLTQDIYEMSAHTNPLQKAPAEVILCSLLRGYLIPGISLLVTTRTKNTVNKLLRKQPCFTEIMGFSEKKVETYFQTFFSKEYDCVSTNESLLTACSIPVICWIVSEMFRLGADVSSGLETTTSIYVGFVSTLLEHHCRGLSQSVPTLLRSLGQLAERGMLEQQVMFDEKNVDEIISDPVANPFLCRFLSKRRIRQETMFSFMYHSFQEFFTALYYVLLDAEESQRKVRELLHTVERGWALSFWSDRDFSMADVEVRQSNLLQPVILFLCGLCKKKWIPSFFEKLNVPVSVNIETQLKEWISTYSQRYQSEHMLFILHCLYELHEKSFIRKVLEDLILIDLSHTLLKRTDCWVLKYCLRCCEHIRNLKLHVTSDNLKMLLPELSRCKQLWLILDHISDDVVGLVSAAAEGKKRTKLNINMPDNYGFHREITVSVRDGDITLSFSEFTSSATELTLTSPHSFISTINWVKSQNKMSLFSSRYLRNQDGLLTFLQSVSGLKKVCLQDVVLTEPYSSKIMSLIKACPSLIELRINVTDKYMMEYTHSMKTSLEKMGWTLTVWGKLALLKLNMERFTEGKMKTKQEKTKRGIGESSDSVLKAESSTYSFSEDVVFTPELSGDEDKLKNTYRFVCAHAGQFRCSLTNLVFVMEGEGEVLYRVDSWDPRLLDGLGQMRPAGPLYDIDCSAKSVLRLQLPHCVIFSEENKDGLAVAHFTGGNVEIIQPLRVTETHVIIDIRDLSRFGLIWIKTIFGYPIDGQVLLFLRPVTVEQEQKILNVHLLPGNVPVTEVQCFHHNKSYIETSSKCCLFTDRQYSLCCQPENCEVQPMSEIFQLDNFGPNYHPTFEVFLDVNIKEVKLGVVDKTEDGKEVWPRRRILLTAPSKAAEPPAHRRIPETEFVNTHGDKLTQRVSSVMAIADSLKTKKIITPEMWSKIHVAETLQEKMRRLLIALESGGDNAKVEFCRLLKENEPDLVKELGPHL</sequence>
<dbReference type="InterPro" id="IPR027417">
    <property type="entry name" value="P-loop_NTPase"/>
</dbReference>